<dbReference type="PANTHER" id="PTHR31377">
    <property type="entry name" value="AGMATINE DEIMINASE-RELATED"/>
    <property type="match status" value="1"/>
</dbReference>
<keyword evidence="1 2" id="KW-0378">Hydrolase</keyword>
<accession>A0A2K8KU22</accession>
<sequence>MTDHLVLPAEWHQQDAILITWPHALSAWAANLSFVELSYIDLTTTLSHYQDMIIQLHPSVDLEKLLRKLTQSEANLSKCHFVVLASNDTWARDHGPIGVLDQGMTKLLDFTFNGWGNKFEAQLDNQLNRAMADLGLVVATTSIDWVLEGGSLESDGQGTLLTTSACLLNTNRNGKVSRAQVEERMASCLGANRMLWLESGALEGDDTDAHIDTLARFASVSTIIYQGCTDPLDSHYASLVQMKAELAAFRTNDGVAYDLIELPWPSAKFAADGHRLPATYANFLITNKLVLVPTYDDPMDILAIELVQRAFPNHFIRGINALPLIEEHGSLHCITMQLIEGSVNFKGRFESLPGTMG</sequence>
<evidence type="ECO:0000313" key="3">
    <source>
        <dbReference type="Proteomes" id="UP000229757"/>
    </source>
</evidence>
<dbReference type="Pfam" id="PF04371">
    <property type="entry name" value="PAD_porph"/>
    <property type="match status" value="1"/>
</dbReference>
<keyword evidence="3" id="KW-1185">Reference proteome</keyword>
<dbReference type="EC" id="3.5.3.12" evidence="2"/>
<evidence type="ECO:0000256" key="1">
    <source>
        <dbReference type="ARBA" id="ARBA00022801"/>
    </source>
</evidence>
<dbReference type="GO" id="GO:0009446">
    <property type="term" value="P:putrescine biosynthetic process"/>
    <property type="evidence" value="ECO:0007669"/>
    <property type="project" value="InterPro"/>
</dbReference>
<gene>
    <name evidence="2" type="primary">aguA</name>
    <name evidence="2" type="ORF">REIFOR_01659</name>
</gene>
<dbReference type="EMBL" id="CP011797">
    <property type="protein sequence ID" value="ATX76804.1"/>
    <property type="molecule type" value="Genomic_DNA"/>
</dbReference>
<dbReference type="RefSeq" id="WP_100257116.1">
    <property type="nucleotide sequence ID" value="NZ_CP011797.1"/>
</dbReference>
<dbReference type="AlphaFoldDB" id="A0A2K8KU22"/>
<evidence type="ECO:0000313" key="2">
    <source>
        <dbReference type="EMBL" id="ATX76804.1"/>
    </source>
</evidence>
<dbReference type="KEGG" id="rfo:REIFOR_01659"/>
<dbReference type="InterPro" id="IPR007466">
    <property type="entry name" value="Peptidyl-Arg-deiminase_porph"/>
</dbReference>
<reference evidence="2 3" key="1">
    <citation type="journal article" date="2017" name="Environ. Microbiol.">
        <title>Genomic and physiological analyses of 'Reinekea forsetii' reveal a versatile opportunistic lifestyle during spring algae blooms.</title>
        <authorList>
            <person name="Avci B."/>
            <person name="Hahnke R.L."/>
            <person name="Chafee M."/>
            <person name="Fischer T."/>
            <person name="Gruber-Vodicka H."/>
            <person name="Tegetmeyer H.E."/>
            <person name="Harder J."/>
            <person name="Fuchs B.M."/>
            <person name="Amann R.I."/>
            <person name="Teeling H."/>
        </authorList>
    </citation>
    <scope>NUCLEOTIDE SEQUENCE [LARGE SCALE GENOMIC DNA]</scope>
    <source>
        <strain evidence="2 3">Hel1_31_D35</strain>
    </source>
</reference>
<dbReference type="GO" id="GO:0047632">
    <property type="term" value="F:agmatine deiminase activity"/>
    <property type="evidence" value="ECO:0007669"/>
    <property type="project" value="UniProtKB-EC"/>
</dbReference>
<dbReference type="Gene3D" id="3.75.10.10">
    <property type="entry name" value="L-arginine/glycine Amidinotransferase, Chain A"/>
    <property type="match status" value="1"/>
</dbReference>
<protein>
    <submittedName>
        <fullName evidence="2">Agmatine deiminase</fullName>
        <ecNumber evidence="2">3.5.3.12</ecNumber>
    </submittedName>
</protein>
<dbReference type="OrthoDB" id="9808013at2"/>
<name>A0A2K8KU22_9GAMM</name>
<dbReference type="PANTHER" id="PTHR31377:SF0">
    <property type="entry name" value="AGMATINE DEIMINASE-RELATED"/>
    <property type="match status" value="1"/>
</dbReference>
<dbReference type="SUPFAM" id="SSF55909">
    <property type="entry name" value="Pentein"/>
    <property type="match status" value="1"/>
</dbReference>
<dbReference type="Proteomes" id="UP000229757">
    <property type="component" value="Chromosome"/>
</dbReference>
<proteinExistence type="predicted"/>
<organism evidence="2 3">
    <name type="scientific">Reinekea forsetii</name>
    <dbReference type="NCBI Taxonomy" id="1336806"/>
    <lineage>
        <taxon>Bacteria</taxon>
        <taxon>Pseudomonadati</taxon>
        <taxon>Pseudomonadota</taxon>
        <taxon>Gammaproteobacteria</taxon>
        <taxon>Oceanospirillales</taxon>
        <taxon>Saccharospirillaceae</taxon>
        <taxon>Reinekea</taxon>
    </lineage>
</organism>
<dbReference type="GO" id="GO:0004668">
    <property type="term" value="F:protein-arginine deiminase activity"/>
    <property type="evidence" value="ECO:0007669"/>
    <property type="project" value="InterPro"/>
</dbReference>